<dbReference type="Gene3D" id="2.160.20.120">
    <property type="match status" value="1"/>
</dbReference>
<evidence type="ECO:0000313" key="5">
    <source>
        <dbReference type="Proteomes" id="UP000184474"/>
    </source>
</evidence>
<gene>
    <name evidence="4" type="ORF">SAMN04488028_101471</name>
</gene>
<dbReference type="STRING" id="156994.SAMN04488028_101471"/>
<proteinExistence type="predicted"/>
<feature type="chain" id="PRO_5013359628" evidence="2">
    <location>
        <begin position="38"/>
        <end position="244"/>
    </location>
</feature>
<protein>
    <submittedName>
        <fullName evidence="4">Putative auto-transporter adhesin, head GIN domain</fullName>
    </submittedName>
</protein>
<dbReference type="InterPro" id="IPR021255">
    <property type="entry name" value="DUF2807"/>
</dbReference>
<evidence type="ECO:0000256" key="2">
    <source>
        <dbReference type="SAM" id="SignalP"/>
    </source>
</evidence>
<sequence length="244" mass="26035">MQPMVVVDCLSNKHKLIMKKILTILFAGFCIVTTACAQDEETRTLNAFQGLSVGESIRVTLIEGDKNEAVITTTNVDTDKVLTEINGGDLRIHMESGSYTNNTVEVVLTYTQALDKIKVSSSGRISGKGTVRSKELYLKASSSGRMELDVDVEQLKIDVSSSGKISLSGQTKTQVIDASSSGKYHAFGVDSEGVRVDVSSSGKVEVSVGKELRADASSSGKVVYRGSPDKVLADTSSSGSVRRD</sequence>
<feature type="region of interest" description="Disordered" evidence="1">
    <location>
        <begin position="215"/>
        <end position="244"/>
    </location>
</feature>
<evidence type="ECO:0000313" key="4">
    <source>
        <dbReference type="EMBL" id="SHJ54962.1"/>
    </source>
</evidence>
<organism evidence="4 5">
    <name type="scientific">Reichenbachiella agariperforans</name>
    <dbReference type="NCBI Taxonomy" id="156994"/>
    <lineage>
        <taxon>Bacteria</taxon>
        <taxon>Pseudomonadati</taxon>
        <taxon>Bacteroidota</taxon>
        <taxon>Cytophagia</taxon>
        <taxon>Cytophagales</taxon>
        <taxon>Reichenbachiellaceae</taxon>
        <taxon>Reichenbachiella</taxon>
    </lineage>
</organism>
<reference evidence="5" key="1">
    <citation type="submission" date="2016-11" db="EMBL/GenBank/DDBJ databases">
        <authorList>
            <person name="Varghese N."/>
            <person name="Submissions S."/>
        </authorList>
    </citation>
    <scope>NUCLEOTIDE SEQUENCE [LARGE SCALE GENOMIC DNA]</scope>
    <source>
        <strain evidence="5">DSM 26134</strain>
    </source>
</reference>
<feature type="compositionally biased region" description="Polar residues" evidence="1">
    <location>
        <begin position="234"/>
        <end position="244"/>
    </location>
</feature>
<name>A0A1M6K7R9_REIAG</name>
<evidence type="ECO:0000259" key="3">
    <source>
        <dbReference type="Pfam" id="PF10988"/>
    </source>
</evidence>
<dbReference type="EMBL" id="FRAA01000001">
    <property type="protein sequence ID" value="SHJ54962.1"/>
    <property type="molecule type" value="Genomic_DNA"/>
</dbReference>
<dbReference type="AlphaFoldDB" id="A0A1M6K7R9"/>
<dbReference type="Pfam" id="PF10988">
    <property type="entry name" value="DUF2807"/>
    <property type="match status" value="1"/>
</dbReference>
<keyword evidence="5" id="KW-1185">Reference proteome</keyword>
<feature type="signal peptide" evidence="2">
    <location>
        <begin position="1"/>
        <end position="37"/>
    </location>
</feature>
<keyword evidence="2" id="KW-0732">Signal</keyword>
<feature type="domain" description="Putative auto-transporter adhesin head GIN" evidence="3">
    <location>
        <begin position="47"/>
        <end position="228"/>
    </location>
</feature>
<evidence type="ECO:0000256" key="1">
    <source>
        <dbReference type="SAM" id="MobiDB-lite"/>
    </source>
</evidence>
<dbReference type="Proteomes" id="UP000184474">
    <property type="component" value="Unassembled WGS sequence"/>
</dbReference>
<accession>A0A1M6K7R9</accession>